<organism evidence="1 2">
    <name type="scientific">Rhodopirellula bahusiensis</name>
    <dbReference type="NCBI Taxonomy" id="2014065"/>
    <lineage>
        <taxon>Bacteria</taxon>
        <taxon>Pseudomonadati</taxon>
        <taxon>Planctomycetota</taxon>
        <taxon>Planctomycetia</taxon>
        <taxon>Pirellulales</taxon>
        <taxon>Pirellulaceae</taxon>
        <taxon>Rhodopirellula</taxon>
    </lineage>
</organism>
<protein>
    <submittedName>
        <fullName evidence="1">Uncharacterized protein</fullName>
    </submittedName>
</protein>
<accession>A0A2G1W2F4</accession>
<reference evidence="1 2" key="1">
    <citation type="submission" date="2017-06" db="EMBL/GenBank/DDBJ databases">
        <title>Description of Rhodopirellula bahusiensis sp. nov.</title>
        <authorList>
            <person name="Kizina J."/>
            <person name="Harder J."/>
        </authorList>
    </citation>
    <scope>NUCLEOTIDE SEQUENCE [LARGE SCALE GENOMIC DNA]</scope>
    <source>
        <strain evidence="1 2">SWK21</strain>
    </source>
</reference>
<evidence type="ECO:0000313" key="2">
    <source>
        <dbReference type="Proteomes" id="UP000225740"/>
    </source>
</evidence>
<sequence>MLTNDNRINSASIEAYAHGGSVGLSRQTGEGKALTHIVGDTEGSYVKIQRLEGEETYLPEE</sequence>
<dbReference type="OrthoDB" id="9867965at2"/>
<gene>
    <name evidence="1" type="ORF">CEE69_21020</name>
</gene>
<name>A0A2G1W2F4_9BACT</name>
<dbReference type="GeneID" id="90610470"/>
<proteinExistence type="predicted"/>
<evidence type="ECO:0000313" key="1">
    <source>
        <dbReference type="EMBL" id="PHQ33227.1"/>
    </source>
</evidence>
<dbReference type="AlphaFoldDB" id="A0A2G1W2F4"/>
<dbReference type="Proteomes" id="UP000225740">
    <property type="component" value="Unassembled WGS sequence"/>
</dbReference>
<comment type="caution">
    <text evidence="1">The sequence shown here is derived from an EMBL/GenBank/DDBJ whole genome shotgun (WGS) entry which is preliminary data.</text>
</comment>
<dbReference type="EMBL" id="NIZW01000018">
    <property type="protein sequence ID" value="PHQ33227.1"/>
    <property type="molecule type" value="Genomic_DNA"/>
</dbReference>
<dbReference type="RefSeq" id="WP_099262621.1">
    <property type="nucleotide sequence ID" value="NZ_NIZW01000018.1"/>
</dbReference>
<keyword evidence="2" id="KW-1185">Reference proteome</keyword>